<name>A0A1D9ML02_9ACTO</name>
<dbReference type="InterPro" id="IPR016155">
    <property type="entry name" value="Mopterin_synth/thiamin_S_b"/>
</dbReference>
<organism evidence="1 2">
    <name type="scientific">Boudabousia tangfeifanii</name>
    <dbReference type="NCBI Taxonomy" id="1912795"/>
    <lineage>
        <taxon>Bacteria</taxon>
        <taxon>Bacillati</taxon>
        <taxon>Actinomycetota</taxon>
        <taxon>Actinomycetes</taxon>
        <taxon>Actinomycetales</taxon>
        <taxon>Actinomycetaceae</taxon>
        <taxon>Boudabousia</taxon>
    </lineage>
</organism>
<dbReference type="InterPro" id="IPR012675">
    <property type="entry name" value="Beta-grasp_dom_sf"/>
</dbReference>
<dbReference type="Gene3D" id="3.10.20.30">
    <property type="match status" value="1"/>
</dbReference>
<proteinExistence type="predicted"/>
<dbReference type="AlphaFoldDB" id="A0A1D9ML02"/>
<evidence type="ECO:0008006" key="3">
    <source>
        <dbReference type="Google" id="ProtNLM"/>
    </source>
</evidence>
<accession>A0A1D9ML02</accession>
<gene>
    <name evidence="1" type="ORF">BK816_06920</name>
</gene>
<reference evidence="1 2" key="1">
    <citation type="submission" date="2016-10" db="EMBL/GenBank/DDBJ databases">
        <title>Actinomyces aegypiusis sp. nov., isolated from the Aegypius monachus in Qinghai Tibet Plateau China.</title>
        <authorList>
            <person name="Wang Y."/>
        </authorList>
    </citation>
    <scope>NUCLEOTIDE SEQUENCE [LARGE SCALE GENOMIC DNA]</scope>
    <source>
        <strain evidence="1 2">VUL4_3</strain>
    </source>
</reference>
<dbReference type="KEGG" id="avu:BK816_06920"/>
<dbReference type="Proteomes" id="UP000176288">
    <property type="component" value="Chromosome"/>
</dbReference>
<sequence>MTDLSLKVRYFAGAAAAAGTSEQVLEVSGESTLAEVVTRLGEDNPDLARVLSVASFLSEGQPVSDRQLPLAQLPAPQLDVLPPFAGG</sequence>
<dbReference type="EMBL" id="CP017812">
    <property type="protein sequence ID" value="AOZ73051.1"/>
    <property type="molecule type" value="Genomic_DNA"/>
</dbReference>
<keyword evidence="2" id="KW-1185">Reference proteome</keyword>
<protein>
    <recommendedName>
        <fullName evidence="3">Molybdopterin synthase sulfur carrier subunit</fullName>
    </recommendedName>
</protein>
<dbReference type="RefSeq" id="WP_071164515.1">
    <property type="nucleotide sequence ID" value="NZ_CP017812.1"/>
</dbReference>
<dbReference type="SUPFAM" id="SSF54285">
    <property type="entry name" value="MoaD/ThiS"/>
    <property type="match status" value="1"/>
</dbReference>
<evidence type="ECO:0000313" key="1">
    <source>
        <dbReference type="EMBL" id="AOZ73051.1"/>
    </source>
</evidence>
<evidence type="ECO:0000313" key="2">
    <source>
        <dbReference type="Proteomes" id="UP000176288"/>
    </source>
</evidence>
<dbReference type="STRING" id="1912795.BK816_06920"/>